<evidence type="ECO:0000313" key="2">
    <source>
        <dbReference type="EMBL" id="TWT83155.1"/>
    </source>
</evidence>
<keyword evidence="1" id="KW-1133">Transmembrane helix</keyword>
<gene>
    <name evidence="2" type="ORF">CA13_46180</name>
</gene>
<protein>
    <recommendedName>
        <fullName evidence="4">AsmA-like C-terminal domain-containing protein</fullName>
    </recommendedName>
</protein>
<evidence type="ECO:0000313" key="3">
    <source>
        <dbReference type="Proteomes" id="UP000315010"/>
    </source>
</evidence>
<dbReference type="AlphaFoldDB" id="A0A5C5Z7E9"/>
<dbReference type="EMBL" id="SJPJ01000001">
    <property type="protein sequence ID" value="TWT83155.1"/>
    <property type="molecule type" value="Genomic_DNA"/>
</dbReference>
<name>A0A5C5Z7E9_9BACT</name>
<keyword evidence="1" id="KW-0472">Membrane</keyword>
<reference evidence="2 3" key="1">
    <citation type="submission" date="2019-02" db="EMBL/GenBank/DDBJ databases">
        <title>Deep-cultivation of Planctomycetes and their phenomic and genomic characterization uncovers novel biology.</title>
        <authorList>
            <person name="Wiegand S."/>
            <person name="Jogler M."/>
            <person name="Boedeker C."/>
            <person name="Pinto D."/>
            <person name="Vollmers J."/>
            <person name="Rivas-Marin E."/>
            <person name="Kohn T."/>
            <person name="Peeters S.H."/>
            <person name="Heuer A."/>
            <person name="Rast P."/>
            <person name="Oberbeckmann S."/>
            <person name="Bunk B."/>
            <person name="Jeske O."/>
            <person name="Meyerdierks A."/>
            <person name="Storesund J.E."/>
            <person name="Kallscheuer N."/>
            <person name="Luecker S."/>
            <person name="Lage O.M."/>
            <person name="Pohl T."/>
            <person name="Merkel B.J."/>
            <person name="Hornburger P."/>
            <person name="Mueller R.-W."/>
            <person name="Bruemmer F."/>
            <person name="Labrenz M."/>
            <person name="Spormann A.M."/>
            <person name="Op Den Camp H."/>
            <person name="Overmann J."/>
            <person name="Amann R."/>
            <person name="Jetten M.S.M."/>
            <person name="Mascher T."/>
            <person name="Medema M.H."/>
            <person name="Devos D.P."/>
            <person name="Kaster A.-K."/>
            <person name="Ovreas L."/>
            <person name="Rohde M."/>
            <person name="Galperin M.Y."/>
            <person name="Jogler C."/>
        </authorList>
    </citation>
    <scope>NUCLEOTIDE SEQUENCE [LARGE SCALE GENOMIC DNA]</scope>
    <source>
        <strain evidence="2 3">CA13</strain>
    </source>
</reference>
<proteinExistence type="predicted"/>
<organism evidence="2 3">
    <name type="scientific">Novipirellula herctigrandis</name>
    <dbReference type="NCBI Taxonomy" id="2527986"/>
    <lineage>
        <taxon>Bacteria</taxon>
        <taxon>Pseudomonadati</taxon>
        <taxon>Planctomycetota</taxon>
        <taxon>Planctomycetia</taxon>
        <taxon>Pirellulales</taxon>
        <taxon>Pirellulaceae</taxon>
        <taxon>Novipirellula</taxon>
    </lineage>
</organism>
<evidence type="ECO:0008006" key="4">
    <source>
        <dbReference type="Google" id="ProtNLM"/>
    </source>
</evidence>
<accession>A0A5C5Z7E9</accession>
<keyword evidence="3" id="KW-1185">Reference proteome</keyword>
<dbReference type="Proteomes" id="UP000315010">
    <property type="component" value="Unassembled WGS sequence"/>
</dbReference>
<keyword evidence="1" id="KW-0812">Transmembrane</keyword>
<evidence type="ECO:0000256" key="1">
    <source>
        <dbReference type="SAM" id="Phobius"/>
    </source>
</evidence>
<comment type="caution">
    <text evidence="2">The sequence shown here is derived from an EMBL/GenBank/DDBJ whole genome shotgun (WGS) entry which is preliminary data.</text>
</comment>
<sequence length="426" mass="46886">MHERTQRALARLMFVICCAVPTLITMVVLFISWTPWYHQACLREISESIAKDTGFLIEVDDFDRPSPSRLDLQALRVIDPETHREVARVDHLSWTEVNDGVSIVLDHPQLQSAELAGAWRLIHDRFLCSSICLSTSVRFAASDLTIDGDVGSTRLQDVDAWIEPGDDSTRATIECMRSTQQDGSGRDGSGFRIEVVRDRTGDMPVTTWTMETSDTPLPCSVFSQYYLPLARFGPAASFAGTARWSIDADGWWVDLSGSRFTNVDLERLTQGLPHAMAGTADIKLQTGMLRPAKAIDVTGEIRSERGFVATSLLSSLHRDFGMTVNANLSNPRSIAYDYFALHFKLFDSSVTLDGICATKDGLRGLPAGVVFYSGGESIVQAKEIEMASVELAKLLASPNSVLVPITPQTSAIMHLLLPSSQTSRLR</sequence>
<feature type="transmembrane region" description="Helical" evidence="1">
    <location>
        <begin position="12"/>
        <end position="33"/>
    </location>
</feature>
<dbReference type="OrthoDB" id="247707at2"/>
<dbReference type="RefSeq" id="WP_146400122.1">
    <property type="nucleotide sequence ID" value="NZ_SJPJ01000001.1"/>
</dbReference>